<feature type="transmembrane region" description="Helical" evidence="1">
    <location>
        <begin position="7"/>
        <end position="25"/>
    </location>
</feature>
<keyword evidence="1" id="KW-0472">Membrane</keyword>
<keyword evidence="1" id="KW-0812">Transmembrane</keyword>
<proteinExistence type="predicted"/>
<keyword evidence="1" id="KW-1133">Transmembrane helix</keyword>
<accession>A0ABV7KT01</accession>
<dbReference type="Proteomes" id="UP001595625">
    <property type="component" value="Unassembled WGS sequence"/>
</dbReference>
<feature type="transmembrane region" description="Helical" evidence="1">
    <location>
        <begin position="31"/>
        <end position="52"/>
    </location>
</feature>
<gene>
    <name evidence="2" type="ORF">ACFOEJ_16495</name>
</gene>
<comment type="caution">
    <text evidence="2">The sequence shown here is derived from an EMBL/GenBank/DDBJ whole genome shotgun (WGS) entry which is preliminary data.</text>
</comment>
<protein>
    <submittedName>
        <fullName evidence="2">Uncharacterized protein</fullName>
    </submittedName>
</protein>
<evidence type="ECO:0000313" key="3">
    <source>
        <dbReference type="Proteomes" id="UP001595625"/>
    </source>
</evidence>
<reference evidence="3" key="1">
    <citation type="journal article" date="2019" name="Int. J. Syst. Evol. Microbiol.">
        <title>The Global Catalogue of Microorganisms (GCM) 10K type strain sequencing project: providing services to taxonomists for standard genome sequencing and annotation.</title>
        <authorList>
            <consortium name="The Broad Institute Genomics Platform"/>
            <consortium name="The Broad Institute Genome Sequencing Center for Infectious Disease"/>
            <person name="Wu L."/>
            <person name="Ma J."/>
        </authorList>
    </citation>
    <scope>NUCLEOTIDE SEQUENCE [LARGE SCALE GENOMIC DNA]</scope>
    <source>
        <strain evidence="3">CCM 320</strain>
    </source>
</reference>
<dbReference type="EMBL" id="JBHRUJ010000024">
    <property type="protein sequence ID" value="MFC3212675.1"/>
    <property type="molecule type" value="Genomic_DNA"/>
</dbReference>
<keyword evidence="3" id="KW-1185">Reference proteome</keyword>
<evidence type="ECO:0000313" key="2">
    <source>
        <dbReference type="EMBL" id="MFC3212675.1"/>
    </source>
</evidence>
<sequence>MTKRKKGYLELIFVLIIFVSVIFIFDFPKAVSFTTLGVVVIVNVLIFEIFIFSKD</sequence>
<dbReference type="RefSeq" id="WP_165850212.1">
    <property type="nucleotide sequence ID" value="NZ_JBHRUJ010000024.1"/>
</dbReference>
<evidence type="ECO:0000256" key="1">
    <source>
        <dbReference type="SAM" id="Phobius"/>
    </source>
</evidence>
<name>A0ABV7KT01_PLAOK</name>
<organism evidence="2 3">
    <name type="scientific">Planomicrobium okeanokoites</name>
    <name type="common">Planococcus okeanokoites</name>
    <name type="synonym">Flavobacterium okeanokoites</name>
    <dbReference type="NCBI Taxonomy" id="244"/>
    <lineage>
        <taxon>Bacteria</taxon>
        <taxon>Bacillati</taxon>
        <taxon>Bacillota</taxon>
        <taxon>Bacilli</taxon>
        <taxon>Bacillales</taxon>
        <taxon>Caryophanaceae</taxon>
        <taxon>Planomicrobium</taxon>
    </lineage>
</organism>